<dbReference type="OrthoDB" id="6638498at2"/>
<name>A0A1B7L2E4_9ENTR</name>
<feature type="chain" id="PRO_5008596630" description="Multiple antibiotic resistance protein MarB" evidence="2">
    <location>
        <begin position="21"/>
        <end position="76"/>
    </location>
</feature>
<dbReference type="AlphaFoldDB" id="A0A1B7L2E4"/>
<dbReference type="RefSeq" id="WP_064598272.1">
    <property type="nucleotide sequence ID" value="NZ_CP134782.1"/>
</dbReference>
<keyword evidence="2" id="KW-0732">Signal</keyword>
<comment type="caution">
    <text evidence="3">The sequence shown here is derived from an EMBL/GenBank/DDBJ whole genome shotgun (WGS) entry which is preliminary data.</text>
</comment>
<evidence type="ECO:0000256" key="2">
    <source>
        <dbReference type="SAM" id="SignalP"/>
    </source>
</evidence>
<evidence type="ECO:0000256" key="1">
    <source>
        <dbReference type="SAM" id="MobiDB-lite"/>
    </source>
</evidence>
<evidence type="ECO:0000313" key="3">
    <source>
        <dbReference type="EMBL" id="OAT76355.1"/>
    </source>
</evidence>
<proteinExistence type="predicted"/>
<feature type="compositionally biased region" description="Polar residues" evidence="1">
    <location>
        <begin position="59"/>
        <end position="68"/>
    </location>
</feature>
<organism evidence="3 4">
    <name type="scientific">Mangrovibacter phragmitis</name>
    <dbReference type="NCBI Taxonomy" id="1691903"/>
    <lineage>
        <taxon>Bacteria</taxon>
        <taxon>Pseudomonadati</taxon>
        <taxon>Pseudomonadota</taxon>
        <taxon>Gammaproteobacteria</taxon>
        <taxon>Enterobacterales</taxon>
        <taxon>Enterobacteriaceae</taxon>
        <taxon>Mangrovibacter</taxon>
    </lineage>
</organism>
<accession>A0A1B7L2E4</accession>
<evidence type="ECO:0008006" key="5">
    <source>
        <dbReference type="Google" id="ProtNLM"/>
    </source>
</evidence>
<sequence length="76" mass="8221">MRTKMIALITGMLLSLPAVAAINTQPDPSHNMDDVMSTGVIYINHRGETMPQFAPGLQRQPQLSSQAVPINGVNPH</sequence>
<feature type="region of interest" description="Disordered" evidence="1">
    <location>
        <begin position="55"/>
        <end position="76"/>
    </location>
</feature>
<dbReference type="Proteomes" id="UP000078225">
    <property type="component" value="Unassembled WGS sequence"/>
</dbReference>
<protein>
    <recommendedName>
        <fullName evidence="5">Multiple antibiotic resistance protein MarB</fullName>
    </recommendedName>
</protein>
<dbReference type="EMBL" id="LYRP01000022">
    <property type="protein sequence ID" value="OAT76355.1"/>
    <property type="molecule type" value="Genomic_DNA"/>
</dbReference>
<keyword evidence="4" id="KW-1185">Reference proteome</keyword>
<evidence type="ECO:0000313" key="4">
    <source>
        <dbReference type="Proteomes" id="UP000078225"/>
    </source>
</evidence>
<feature type="signal peptide" evidence="2">
    <location>
        <begin position="1"/>
        <end position="20"/>
    </location>
</feature>
<gene>
    <name evidence="3" type="ORF">A9B99_08540</name>
</gene>
<reference evidence="4" key="1">
    <citation type="submission" date="2016-05" db="EMBL/GenBank/DDBJ databases">
        <authorList>
            <person name="Behera P."/>
            <person name="Vaishampayan P."/>
            <person name="Singh N."/>
            <person name="Raina V."/>
            <person name="Suar M."/>
            <person name="Pattnaik A."/>
            <person name="Rastogi G."/>
        </authorList>
    </citation>
    <scope>NUCLEOTIDE SEQUENCE [LARGE SCALE GENOMIC DNA]</scope>
    <source>
        <strain evidence="4">MP23</strain>
    </source>
</reference>